<evidence type="ECO:0000256" key="1">
    <source>
        <dbReference type="ARBA" id="ARBA00022737"/>
    </source>
</evidence>
<dbReference type="Gene3D" id="1.25.40.20">
    <property type="entry name" value="Ankyrin repeat-containing domain"/>
    <property type="match status" value="2"/>
</dbReference>
<organism evidence="5 6">
    <name type="scientific">Acipenser ruthenus</name>
    <name type="common">Sterlet sturgeon</name>
    <dbReference type="NCBI Taxonomy" id="7906"/>
    <lineage>
        <taxon>Eukaryota</taxon>
        <taxon>Metazoa</taxon>
        <taxon>Chordata</taxon>
        <taxon>Craniata</taxon>
        <taxon>Vertebrata</taxon>
        <taxon>Euteleostomi</taxon>
        <taxon>Actinopterygii</taxon>
        <taxon>Chondrostei</taxon>
        <taxon>Acipenseriformes</taxon>
        <taxon>Acipenseridae</taxon>
        <taxon>Acipenser</taxon>
    </lineage>
</organism>
<gene>
    <name evidence="5" type="ORF">EOD39_5319</name>
</gene>
<feature type="region of interest" description="Disordered" evidence="4">
    <location>
        <begin position="360"/>
        <end position="392"/>
    </location>
</feature>
<dbReference type="SUPFAM" id="SSF48403">
    <property type="entry name" value="Ankyrin repeat"/>
    <property type="match status" value="1"/>
</dbReference>
<evidence type="ECO:0000313" key="5">
    <source>
        <dbReference type="EMBL" id="RXM33635.1"/>
    </source>
</evidence>
<dbReference type="PANTHER" id="PTHR24173:SF76">
    <property type="match status" value="1"/>
</dbReference>
<dbReference type="Pfam" id="PF12796">
    <property type="entry name" value="Ank_2"/>
    <property type="match status" value="1"/>
</dbReference>
<reference evidence="5 6" key="1">
    <citation type="submission" date="2019-01" db="EMBL/GenBank/DDBJ databases">
        <title>Draft Genome and Complete Hox-Cluster Characterization of the Sterlet Sturgeon (Acipenser ruthenus).</title>
        <authorList>
            <person name="Wei Q."/>
        </authorList>
    </citation>
    <scope>NUCLEOTIDE SEQUENCE [LARGE SCALE GENOMIC DNA]</scope>
    <source>
        <strain evidence="5">WHYD16114868_AA</strain>
        <tissue evidence="5">Blood</tissue>
    </source>
</reference>
<dbReference type="AlphaFoldDB" id="A0A444UEN3"/>
<dbReference type="EMBL" id="SCEB01214717">
    <property type="protein sequence ID" value="RXM33635.1"/>
    <property type="molecule type" value="Genomic_DNA"/>
</dbReference>
<keyword evidence="1" id="KW-0677">Repeat</keyword>
<dbReference type="Proteomes" id="UP000289886">
    <property type="component" value="Unassembled WGS sequence"/>
</dbReference>
<evidence type="ECO:0000256" key="4">
    <source>
        <dbReference type="SAM" id="MobiDB-lite"/>
    </source>
</evidence>
<accession>A0A444UEN3</accession>
<keyword evidence="6" id="KW-1185">Reference proteome</keyword>
<evidence type="ECO:0000313" key="6">
    <source>
        <dbReference type="Proteomes" id="UP000289886"/>
    </source>
</evidence>
<dbReference type="Pfam" id="PF13637">
    <property type="entry name" value="Ank_4"/>
    <property type="match status" value="1"/>
</dbReference>
<dbReference type="PROSITE" id="PS50088">
    <property type="entry name" value="ANK_REPEAT"/>
    <property type="match status" value="1"/>
</dbReference>
<dbReference type="PANTHER" id="PTHR24173">
    <property type="entry name" value="ANKYRIN REPEAT CONTAINING"/>
    <property type="match status" value="1"/>
</dbReference>
<comment type="caution">
    <text evidence="5">The sequence shown here is derived from an EMBL/GenBank/DDBJ whole genome shotgun (WGS) entry which is preliminary data.</text>
</comment>
<proteinExistence type="predicted"/>
<dbReference type="SMART" id="SM00248">
    <property type="entry name" value="ANK"/>
    <property type="match status" value="4"/>
</dbReference>
<dbReference type="InterPro" id="IPR036770">
    <property type="entry name" value="Ankyrin_rpt-contain_sf"/>
</dbReference>
<name>A0A444UEN3_ACIRT</name>
<feature type="repeat" description="ANK" evidence="3">
    <location>
        <begin position="1"/>
        <end position="30"/>
    </location>
</feature>
<sequence length="392" mass="44587">MDLHQAIIKGDFLLARKLIESGARVDGTDEDKRTPLMICSLHDGETWALGVARILLMHAAKVGISDKKGRNALIYAVLYERQHLVELFLKALDYDLNHSDCEGCTALWYAAKLGNVNIATVLLKCMKKYSLDVDKPNKDGFTPLIQACHLGHQQCATVLRNLGKASDMIKDDIHSRSAKEWELYHISHKRDVRRETADIKKLPYKTLAKNLWAKREKFYKDLGHVPQRVENSPQEKADVISKVASKRTFKKSPAELVSSAPGKDWRLDLRCLTDALQCQISPSYRSMAKPLPPRIGLCRKNLNLDRVNPGLKALLQQKRRRKMSIDAINDVLLKDNMPKNNFRRRCSVAVIPLIRLSIHRKSSTQVSESGEEEERKTPKSQRKSVSKKREPV</sequence>
<protein>
    <submittedName>
        <fullName evidence="5">Ankyrin repeat domain-containing protein 50</fullName>
    </submittedName>
</protein>
<dbReference type="InterPro" id="IPR002110">
    <property type="entry name" value="Ankyrin_rpt"/>
</dbReference>
<evidence type="ECO:0000256" key="3">
    <source>
        <dbReference type="PROSITE-ProRule" id="PRU00023"/>
    </source>
</evidence>
<evidence type="ECO:0000256" key="2">
    <source>
        <dbReference type="ARBA" id="ARBA00023043"/>
    </source>
</evidence>
<keyword evidence="2 3" id="KW-0040">ANK repeat</keyword>